<keyword evidence="1" id="KW-0472">Membrane</keyword>
<dbReference type="RefSeq" id="WP_000916454.1">
    <property type="nucleotide sequence ID" value="NZ_AP018784.2"/>
</dbReference>
<feature type="transmembrane region" description="Helical" evidence="1">
    <location>
        <begin position="21"/>
        <end position="38"/>
    </location>
</feature>
<feature type="transmembrane region" description="Helical" evidence="1">
    <location>
        <begin position="50"/>
        <end position="83"/>
    </location>
</feature>
<feature type="transmembrane region" description="Helical" evidence="1">
    <location>
        <begin position="138"/>
        <end position="157"/>
    </location>
</feature>
<reference evidence="2" key="2">
    <citation type="submission" date="2020-01" db="EMBL/GenBank/DDBJ databases">
        <authorList>
            <consortium name="NCBI Pathogen Detection Project"/>
        </authorList>
    </citation>
    <scope>NUCLEOTIDE SEQUENCE</scope>
    <source>
        <strain evidence="2">C0382</strain>
    </source>
</reference>
<accession>A0A515RBQ2</accession>
<dbReference type="EMBL" id="DABCJL010000006">
    <property type="protein sequence ID" value="HAH7769402.1"/>
    <property type="molecule type" value="Genomic_DNA"/>
</dbReference>
<feature type="transmembrane region" description="Helical" evidence="1">
    <location>
        <begin position="104"/>
        <end position="126"/>
    </location>
</feature>
<comment type="caution">
    <text evidence="2">The sequence shown here is derived from an EMBL/GenBank/DDBJ whole genome shotgun (WGS) entry which is preliminary data.</text>
</comment>
<keyword evidence="1" id="KW-0812">Transmembrane</keyword>
<sequence>MLKMIKDFKFKKYIKKLREEGLLFYVSFGFIFTLLMEVDDRLPYYLQQDFFFYTLIGFMPINIFFVLICTNVFFNAVHTLISPYKSQRVGEKFLSELDKRTQQIGFIISFLCFGMTLFCALAWLLFFEMNTESYYAKYTLDFLAVFIIMIMFSSAVNPVMSRIFQKMKESDSHGNSKIILIIIIIILLLLIPIACIINKNKTIEINIKKETYQQIKEKTKMKPEDYIKKLITDIKFN</sequence>
<feature type="transmembrane region" description="Helical" evidence="1">
    <location>
        <begin position="178"/>
        <end position="199"/>
    </location>
</feature>
<protein>
    <recommendedName>
        <fullName evidence="3">Inner membrane protein</fullName>
    </recommendedName>
</protein>
<name>A0A515RBQ2_ECOLX</name>
<evidence type="ECO:0000256" key="1">
    <source>
        <dbReference type="SAM" id="Phobius"/>
    </source>
</evidence>
<gene>
    <name evidence="2" type="ORF">HIE29_002853</name>
</gene>
<keyword evidence="1" id="KW-1133">Transmembrane helix</keyword>
<dbReference type="Proteomes" id="UP000843571">
    <property type="component" value="Unassembled WGS sequence"/>
</dbReference>
<dbReference type="AlphaFoldDB" id="A0A515RBQ2"/>
<organism evidence="2">
    <name type="scientific">Escherichia coli</name>
    <dbReference type="NCBI Taxonomy" id="562"/>
    <lineage>
        <taxon>Bacteria</taxon>
        <taxon>Pseudomonadati</taxon>
        <taxon>Pseudomonadota</taxon>
        <taxon>Gammaproteobacteria</taxon>
        <taxon>Enterobacterales</taxon>
        <taxon>Enterobacteriaceae</taxon>
        <taxon>Escherichia</taxon>
    </lineage>
</organism>
<evidence type="ECO:0000313" key="2">
    <source>
        <dbReference type="EMBL" id="HAH7769402.1"/>
    </source>
</evidence>
<dbReference type="InterPro" id="IPR036259">
    <property type="entry name" value="MFS_trans_sf"/>
</dbReference>
<evidence type="ECO:0008006" key="3">
    <source>
        <dbReference type="Google" id="ProtNLM"/>
    </source>
</evidence>
<dbReference type="SUPFAM" id="SSF103473">
    <property type="entry name" value="MFS general substrate transporter"/>
    <property type="match status" value="1"/>
</dbReference>
<reference evidence="2" key="1">
    <citation type="journal article" date="2018" name="Genome Biol.">
        <title>SKESA: strategic k-mer extension for scrupulous assemblies.</title>
        <authorList>
            <person name="Souvorov A."/>
            <person name="Agarwala R."/>
            <person name="Lipman D.J."/>
        </authorList>
    </citation>
    <scope>NUCLEOTIDE SEQUENCE [LARGE SCALE GENOMIC DNA]</scope>
    <source>
        <strain evidence="2">C0382</strain>
    </source>
</reference>
<proteinExistence type="predicted"/>